<organism evidence="2 3">
    <name type="scientific">Lodderomyces elongisporus (strain ATCC 11503 / CBS 2605 / JCM 1781 / NBRC 1676 / NRRL YB-4239)</name>
    <name type="common">Yeast</name>
    <name type="synonym">Saccharomyces elongisporus</name>
    <dbReference type="NCBI Taxonomy" id="379508"/>
    <lineage>
        <taxon>Eukaryota</taxon>
        <taxon>Fungi</taxon>
        <taxon>Dikarya</taxon>
        <taxon>Ascomycota</taxon>
        <taxon>Saccharomycotina</taxon>
        <taxon>Pichiomycetes</taxon>
        <taxon>Debaryomycetaceae</taxon>
        <taxon>Candida/Lodderomyces clade</taxon>
        <taxon>Lodderomyces</taxon>
    </lineage>
</organism>
<accession>A5E632</accession>
<dbReference type="VEuPathDB" id="FungiDB:LELG_05071"/>
<feature type="compositionally biased region" description="Low complexity" evidence="1">
    <location>
        <begin position="222"/>
        <end position="271"/>
    </location>
</feature>
<dbReference type="OrthoDB" id="4069757at2759"/>
<dbReference type="GeneID" id="5230689"/>
<keyword evidence="3" id="KW-1185">Reference proteome</keyword>
<dbReference type="eggNOG" id="ENOG502T76D">
    <property type="taxonomic scope" value="Eukaryota"/>
</dbReference>
<dbReference type="Proteomes" id="UP000001996">
    <property type="component" value="Unassembled WGS sequence"/>
</dbReference>
<name>A5E632_LODEL</name>
<proteinExistence type="predicted"/>
<reference evidence="2 3" key="1">
    <citation type="journal article" date="2009" name="Nature">
        <title>Evolution of pathogenicity and sexual reproduction in eight Candida genomes.</title>
        <authorList>
            <person name="Butler G."/>
            <person name="Rasmussen M.D."/>
            <person name="Lin M.F."/>
            <person name="Santos M.A."/>
            <person name="Sakthikumar S."/>
            <person name="Munro C.A."/>
            <person name="Rheinbay E."/>
            <person name="Grabherr M."/>
            <person name="Forche A."/>
            <person name="Reedy J.L."/>
            <person name="Agrafioti I."/>
            <person name="Arnaud M.B."/>
            <person name="Bates S."/>
            <person name="Brown A.J."/>
            <person name="Brunke S."/>
            <person name="Costanzo M.C."/>
            <person name="Fitzpatrick D.A."/>
            <person name="de Groot P.W."/>
            <person name="Harris D."/>
            <person name="Hoyer L.L."/>
            <person name="Hube B."/>
            <person name="Klis F.M."/>
            <person name="Kodira C."/>
            <person name="Lennard N."/>
            <person name="Logue M.E."/>
            <person name="Martin R."/>
            <person name="Neiman A.M."/>
            <person name="Nikolaou E."/>
            <person name="Quail M.A."/>
            <person name="Quinn J."/>
            <person name="Santos M.C."/>
            <person name="Schmitzberger F.F."/>
            <person name="Sherlock G."/>
            <person name="Shah P."/>
            <person name="Silverstein K.A."/>
            <person name="Skrzypek M.S."/>
            <person name="Soll D."/>
            <person name="Staggs R."/>
            <person name="Stansfield I."/>
            <person name="Stumpf M.P."/>
            <person name="Sudbery P.E."/>
            <person name="Srikantha T."/>
            <person name="Zeng Q."/>
            <person name="Berman J."/>
            <person name="Berriman M."/>
            <person name="Heitman J."/>
            <person name="Gow N.A."/>
            <person name="Lorenz M.C."/>
            <person name="Birren B.W."/>
            <person name="Kellis M."/>
            <person name="Cuomo C.A."/>
        </authorList>
    </citation>
    <scope>NUCLEOTIDE SEQUENCE [LARGE SCALE GENOMIC DNA]</scope>
    <source>
        <strain evidence="3">ATCC 11503 / BCRC 21390 / CBS 2605 / JCM 1781 / NBRC 1676 / NRRL YB-4239</strain>
    </source>
</reference>
<dbReference type="InParanoid" id="A5E632"/>
<evidence type="ECO:0000256" key="1">
    <source>
        <dbReference type="SAM" id="MobiDB-lite"/>
    </source>
</evidence>
<evidence type="ECO:0000313" key="2">
    <source>
        <dbReference type="EMBL" id="EDK46890.1"/>
    </source>
</evidence>
<dbReference type="AlphaFoldDB" id="A5E632"/>
<dbReference type="EMBL" id="CH981531">
    <property type="protein sequence ID" value="EDK46890.1"/>
    <property type="molecule type" value="Genomic_DNA"/>
</dbReference>
<dbReference type="HOGENOM" id="CLU_069662_0_0_1"/>
<protein>
    <submittedName>
        <fullName evidence="2">Uncharacterized protein</fullName>
    </submittedName>
</protein>
<dbReference type="STRING" id="379508.A5E632"/>
<evidence type="ECO:0000313" key="3">
    <source>
        <dbReference type="Proteomes" id="UP000001996"/>
    </source>
</evidence>
<feature type="region of interest" description="Disordered" evidence="1">
    <location>
        <begin position="203"/>
        <end position="321"/>
    </location>
</feature>
<dbReference type="KEGG" id="lel:PVL30_005208"/>
<sequence>MSSPSRSPTLSTVSNSSPKTSIIISNLDKDDFVKPAKDCTKPQLISKKLSLVDQIKLSVLNHDENVVQHITYWSVLPFLHRIIIIFDKEFNAKANLQYLDELLSKQFPYIKLSLQENLLQKSKSQDQIDGAAYSLTETHLNVTKSLANFRSFHNDPKNEDVSSLAFASEYVEPAPAQFNVISDLSKLGIDLSQYNSDEQLNELKQDEEESRANQANNTQKTSRSGSISAAGSRSRSPSSLSPVLPQGSPAFASPSPSSTTTAATTTGSTNSDMPMRRRSTKTLFKPDLKVKTSGISNNNNSNNSTGATNLNVEEQAKRKKSFPFDEELENFPSSPTITLDETF</sequence>
<gene>
    <name evidence="2" type="ORF">LELG_05071</name>
</gene>
<feature type="compositionally biased region" description="Polar residues" evidence="1">
    <location>
        <begin position="212"/>
        <end position="221"/>
    </location>
</feature>